<dbReference type="AlphaFoldDB" id="A0AAE3Y8T4"/>
<name>A0AAE3Y8T4_9FLAO</name>
<evidence type="ECO:0000313" key="2">
    <source>
        <dbReference type="EMBL" id="MDR6527109.1"/>
    </source>
</evidence>
<protein>
    <recommendedName>
        <fullName evidence="4">DUF3078 domain-containing protein</fullName>
    </recommendedName>
</protein>
<keyword evidence="1" id="KW-0732">Signal</keyword>
<reference evidence="2" key="1">
    <citation type="submission" date="2023-07" db="EMBL/GenBank/DDBJ databases">
        <title>Sorghum-associated microbial communities from plants grown in Nebraska, USA.</title>
        <authorList>
            <person name="Schachtman D."/>
        </authorList>
    </citation>
    <scope>NUCLEOTIDE SEQUENCE</scope>
    <source>
        <strain evidence="2">DS2360</strain>
    </source>
</reference>
<dbReference type="EMBL" id="JAVDQY010000002">
    <property type="protein sequence ID" value="MDR6527109.1"/>
    <property type="molecule type" value="Genomic_DNA"/>
</dbReference>
<evidence type="ECO:0000313" key="3">
    <source>
        <dbReference type="Proteomes" id="UP001184861"/>
    </source>
</evidence>
<organism evidence="2 3">
    <name type="scientific">Chryseobacterium rhizosphaerae</name>
    <dbReference type="NCBI Taxonomy" id="395937"/>
    <lineage>
        <taxon>Bacteria</taxon>
        <taxon>Pseudomonadati</taxon>
        <taxon>Bacteroidota</taxon>
        <taxon>Flavobacteriia</taxon>
        <taxon>Flavobacteriales</taxon>
        <taxon>Weeksellaceae</taxon>
        <taxon>Chryseobacterium group</taxon>
        <taxon>Chryseobacterium</taxon>
    </lineage>
</organism>
<evidence type="ECO:0008006" key="4">
    <source>
        <dbReference type="Google" id="ProtNLM"/>
    </source>
</evidence>
<gene>
    <name evidence="2" type="ORF">J2787_002489</name>
</gene>
<feature type="signal peptide" evidence="1">
    <location>
        <begin position="1"/>
        <end position="21"/>
    </location>
</feature>
<sequence>MKTIGNIIVFVFLCLSCYIKAQQDESMKLPVNKAEINKATNLYKTDNTKEILTTFLRTALNNITSKEKSFSLNTTLYAIDSLFHLSKGNPSDFIKQTSFDFKLKANEQNSISSIYFGFTTAIVNNKDLKTKELDSKDFAALEKNVFIQADIKKSLHALRIKKEEISNQKIDSAKTQINSILQSLNKSSKYEDPCFAQIKINKRLRALFSKVNLSPDESHLKQIGFDKVLEGLEDKEINEVQTDIDGELEALKDYINTKELESLNKKWDDAKKEGNFMMLTNDINQINFDRDVFRGTDDEDYKRIVKSYREGKDPLKMLYKEVAETYSRRMLWTISPAMEYDRENKQGIYNVATKMTVGISNKLQRKPWEIEANASFKVSKDTLKPATNYDNQIGLINFGVNKVLLENKDNEPKMEFKFFTQLEHQFGKTSNFPKSIFSLNSTLRINLFKTIWLPITVKYDPDNGNLFGFFSIAANLSD</sequence>
<proteinExistence type="predicted"/>
<dbReference type="Proteomes" id="UP001184861">
    <property type="component" value="Unassembled WGS sequence"/>
</dbReference>
<accession>A0AAE3Y8T4</accession>
<feature type="chain" id="PRO_5042240668" description="DUF3078 domain-containing protein" evidence="1">
    <location>
        <begin position="22"/>
        <end position="478"/>
    </location>
</feature>
<comment type="caution">
    <text evidence="2">The sequence shown here is derived from an EMBL/GenBank/DDBJ whole genome shotgun (WGS) entry which is preliminary data.</text>
</comment>
<evidence type="ECO:0000256" key="1">
    <source>
        <dbReference type="SAM" id="SignalP"/>
    </source>
</evidence>